<keyword evidence="4" id="KW-0547">Nucleotide-binding</keyword>
<feature type="transmembrane region" description="Helical" evidence="8">
    <location>
        <begin position="166"/>
        <end position="197"/>
    </location>
</feature>
<dbReference type="PROSITE" id="PS50929">
    <property type="entry name" value="ABC_TM1F"/>
    <property type="match status" value="1"/>
</dbReference>
<accession>A0A934N3Q6</accession>
<evidence type="ECO:0000259" key="9">
    <source>
        <dbReference type="PROSITE" id="PS50893"/>
    </source>
</evidence>
<protein>
    <submittedName>
        <fullName evidence="11">ABC transporter ATP-binding protein</fullName>
    </submittedName>
</protein>
<evidence type="ECO:0000256" key="8">
    <source>
        <dbReference type="SAM" id="Phobius"/>
    </source>
</evidence>
<evidence type="ECO:0000256" key="7">
    <source>
        <dbReference type="ARBA" id="ARBA00023136"/>
    </source>
</evidence>
<comment type="subcellular location">
    <subcellularLocation>
        <location evidence="1">Cell membrane</location>
        <topology evidence="1">Multi-pass membrane protein</topology>
    </subcellularLocation>
</comment>
<evidence type="ECO:0000256" key="6">
    <source>
        <dbReference type="ARBA" id="ARBA00022989"/>
    </source>
</evidence>
<dbReference type="GO" id="GO:0005524">
    <property type="term" value="F:ATP binding"/>
    <property type="evidence" value="ECO:0007669"/>
    <property type="project" value="UniProtKB-KW"/>
</dbReference>
<evidence type="ECO:0000256" key="5">
    <source>
        <dbReference type="ARBA" id="ARBA00022840"/>
    </source>
</evidence>
<dbReference type="PANTHER" id="PTHR43394">
    <property type="entry name" value="ATP-DEPENDENT PERMEASE MDL1, MITOCHONDRIAL"/>
    <property type="match status" value="1"/>
</dbReference>
<feature type="domain" description="ABC transporter" evidence="9">
    <location>
        <begin position="366"/>
        <end position="610"/>
    </location>
</feature>
<evidence type="ECO:0000313" key="12">
    <source>
        <dbReference type="Proteomes" id="UP000612893"/>
    </source>
</evidence>
<dbReference type="InterPro" id="IPR036640">
    <property type="entry name" value="ABC1_TM_sf"/>
</dbReference>
<dbReference type="SUPFAM" id="SSF90123">
    <property type="entry name" value="ABC transporter transmembrane region"/>
    <property type="match status" value="1"/>
</dbReference>
<dbReference type="SUPFAM" id="SSF52540">
    <property type="entry name" value="P-loop containing nucleoside triphosphate hydrolases"/>
    <property type="match status" value="1"/>
</dbReference>
<dbReference type="Pfam" id="PF00005">
    <property type="entry name" value="ABC_tran"/>
    <property type="match status" value="1"/>
</dbReference>
<keyword evidence="2" id="KW-0813">Transport</keyword>
<dbReference type="InterPro" id="IPR003439">
    <property type="entry name" value="ABC_transporter-like_ATP-bd"/>
</dbReference>
<keyword evidence="5 11" id="KW-0067">ATP-binding</keyword>
<evidence type="ECO:0000256" key="3">
    <source>
        <dbReference type="ARBA" id="ARBA00022692"/>
    </source>
</evidence>
<dbReference type="Gene3D" id="3.40.50.300">
    <property type="entry name" value="P-loop containing nucleotide triphosphate hydrolases"/>
    <property type="match status" value="1"/>
</dbReference>
<dbReference type="InterPro" id="IPR011527">
    <property type="entry name" value="ABC1_TM_dom"/>
</dbReference>
<proteinExistence type="predicted"/>
<dbReference type="GO" id="GO:0015421">
    <property type="term" value="F:ABC-type oligopeptide transporter activity"/>
    <property type="evidence" value="ECO:0007669"/>
    <property type="project" value="TreeGrafter"/>
</dbReference>
<evidence type="ECO:0000256" key="2">
    <source>
        <dbReference type="ARBA" id="ARBA00022448"/>
    </source>
</evidence>
<evidence type="ECO:0000256" key="4">
    <source>
        <dbReference type="ARBA" id="ARBA00022741"/>
    </source>
</evidence>
<evidence type="ECO:0000313" key="11">
    <source>
        <dbReference type="EMBL" id="MBJ7599435.1"/>
    </source>
</evidence>
<evidence type="ECO:0000259" key="10">
    <source>
        <dbReference type="PROSITE" id="PS50929"/>
    </source>
</evidence>
<dbReference type="InterPro" id="IPR027417">
    <property type="entry name" value="P-loop_NTPase"/>
</dbReference>
<keyword evidence="12" id="KW-1185">Reference proteome</keyword>
<dbReference type="GO" id="GO:0016887">
    <property type="term" value="F:ATP hydrolysis activity"/>
    <property type="evidence" value="ECO:0007669"/>
    <property type="project" value="InterPro"/>
</dbReference>
<reference evidence="11" key="1">
    <citation type="submission" date="2020-10" db="EMBL/GenBank/DDBJ databases">
        <title>Ca. Dormibacterota MAGs.</title>
        <authorList>
            <person name="Montgomery K."/>
        </authorList>
    </citation>
    <scope>NUCLEOTIDE SEQUENCE [LARGE SCALE GENOMIC DNA]</scope>
    <source>
        <strain evidence="11">SC8812_S17_10</strain>
    </source>
</reference>
<dbReference type="PANTHER" id="PTHR43394:SF1">
    <property type="entry name" value="ATP-BINDING CASSETTE SUB-FAMILY B MEMBER 10, MITOCHONDRIAL"/>
    <property type="match status" value="1"/>
</dbReference>
<feature type="transmembrane region" description="Helical" evidence="8">
    <location>
        <begin position="37"/>
        <end position="58"/>
    </location>
</feature>
<keyword evidence="3 8" id="KW-0812">Transmembrane</keyword>
<dbReference type="InterPro" id="IPR017871">
    <property type="entry name" value="ABC_transporter-like_CS"/>
</dbReference>
<dbReference type="Gene3D" id="1.20.1560.10">
    <property type="entry name" value="ABC transporter type 1, transmembrane domain"/>
    <property type="match status" value="1"/>
</dbReference>
<evidence type="ECO:0000256" key="1">
    <source>
        <dbReference type="ARBA" id="ARBA00004651"/>
    </source>
</evidence>
<organism evidence="11 12">
    <name type="scientific">Candidatus Nephthysia bennettiae</name>
    <dbReference type="NCBI Taxonomy" id="3127016"/>
    <lineage>
        <taxon>Bacteria</taxon>
        <taxon>Bacillati</taxon>
        <taxon>Candidatus Dormiibacterota</taxon>
        <taxon>Candidatus Dormibacteria</taxon>
        <taxon>Candidatus Dormibacterales</taxon>
        <taxon>Candidatus Dormibacteraceae</taxon>
        <taxon>Candidatus Nephthysia</taxon>
    </lineage>
</organism>
<gene>
    <name evidence="11" type="ORF">JF922_15325</name>
</gene>
<sequence length="638" mass="70080">MGRLAGGREPRPDPARPVGPAPLRRIVRLFEPYRWQVALAAAAILVTSGLGVVNPLLIRAIFDQALFCGPGGGCPNLPLLYRLVGLMILIPIVSSVIGLGQTFLTNQVGQRVMENLRDRLYSHLQGMSLRFFTSTRTGEIQSRLANDVGGVQTVVTSTAATIVSNIVVVISTVVAMLIISWPLTLISLCLTPLFAILTRRVGRTRQKVAREAQESKAEMSAITEETLSVSGILLSKVFDRRRDEIARFRKESRRLSLLSVRQVMVGQSFFALIQTFFAITPALIYLAAGLALARHLTPLSPGTLVAFTTLQTRLFFPVGQMLQTIVEVQTSLALFERVFEYLDLPFDLTDSPRARRLKPHEVRGHVQFDDVHFRYEGVPPPDHKEGRRSWALDGVTLDIPPGRLAAIVGPSGAGKTTISYLVPRLYDVTEGAVRIDGLDVRDVLMCSLAEVVGMVTQESYLFHASIRQNLLYARPDATPEELEAAARAALIHERIVEFPDGYDTVVGERGYRLSGGEKQRIAIARVILKDPRILILDEATSALDTNSERLVQAALRPLMEGRTTIAIAHRLSTILAADVIFVLDRGRLVEQGTHQELAASGGLYADLYQQQFQGGLVEARCEDGVILSSGQVVSTRPD</sequence>
<dbReference type="AlphaFoldDB" id="A0A934N3Q6"/>
<feature type="domain" description="ABC transmembrane type-1" evidence="10">
    <location>
        <begin position="38"/>
        <end position="330"/>
    </location>
</feature>
<dbReference type="InterPro" id="IPR003593">
    <property type="entry name" value="AAA+_ATPase"/>
</dbReference>
<dbReference type="Proteomes" id="UP000612893">
    <property type="component" value="Unassembled WGS sequence"/>
</dbReference>
<keyword evidence="7 8" id="KW-0472">Membrane</keyword>
<keyword evidence="6 8" id="KW-1133">Transmembrane helix</keyword>
<comment type="caution">
    <text evidence="11">The sequence shown here is derived from an EMBL/GenBank/DDBJ whole genome shotgun (WGS) entry which is preliminary data.</text>
</comment>
<dbReference type="FunFam" id="3.40.50.300:FF:000287">
    <property type="entry name" value="Multidrug ABC transporter ATP-binding protein"/>
    <property type="match status" value="1"/>
</dbReference>
<dbReference type="PROSITE" id="PS00211">
    <property type="entry name" value="ABC_TRANSPORTER_1"/>
    <property type="match status" value="1"/>
</dbReference>
<dbReference type="InterPro" id="IPR039421">
    <property type="entry name" value="Type_1_exporter"/>
</dbReference>
<feature type="transmembrane region" description="Helical" evidence="8">
    <location>
        <begin position="79"/>
        <end position="104"/>
    </location>
</feature>
<feature type="transmembrane region" description="Helical" evidence="8">
    <location>
        <begin position="269"/>
        <end position="293"/>
    </location>
</feature>
<dbReference type="GO" id="GO:0005886">
    <property type="term" value="C:plasma membrane"/>
    <property type="evidence" value="ECO:0007669"/>
    <property type="project" value="UniProtKB-SubCell"/>
</dbReference>
<name>A0A934N3Q6_9BACT</name>
<dbReference type="PROSITE" id="PS50893">
    <property type="entry name" value="ABC_TRANSPORTER_2"/>
    <property type="match status" value="1"/>
</dbReference>
<dbReference type="Pfam" id="PF00664">
    <property type="entry name" value="ABC_membrane"/>
    <property type="match status" value="1"/>
</dbReference>
<dbReference type="EMBL" id="JAEKNR010000154">
    <property type="protein sequence ID" value="MBJ7599435.1"/>
    <property type="molecule type" value="Genomic_DNA"/>
</dbReference>
<dbReference type="CDD" id="cd18550">
    <property type="entry name" value="ABC_6TM_exporter_like"/>
    <property type="match status" value="1"/>
</dbReference>
<dbReference type="SMART" id="SM00382">
    <property type="entry name" value="AAA"/>
    <property type="match status" value="1"/>
</dbReference>